<proteinExistence type="predicted"/>
<sequence>MKKHHMVPPCTWHELELNKLFARSRITIMPCAKADIHNAKAGCSIIDTSKVQNNGCLAETRECLIPIDDIYKSIKSEWYSVVTIIIRNFYIMSNRLRNELQNVFLPRIDRVRCRAVLKDLGAYPKSSVHMQSKLEVQSSVTGLVAPVLEPWRAGHRFVMTAVYRQHRHFGSQLVTVALPCYFDHPDGISISDPKKIQDFIQ</sequence>
<evidence type="ECO:0000313" key="1">
    <source>
        <dbReference type="EMBL" id="KAK0435024.1"/>
    </source>
</evidence>
<protein>
    <submittedName>
        <fullName evidence="1">Uncharacterized protein</fullName>
    </submittedName>
</protein>
<dbReference type="AlphaFoldDB" id="A0AA39J559"/>
<reference evidence="1" key="1">
    <citation type="submission" date="2023-06" db="EMBL/GenBank/DDBJ databases">
        <authorList>
            <consortium name="Lawrence Berkeley National Laboratory"/>
            <person name="Ahrendt S."/>
            <person name="Sahu N."/>
            <person name="Indic B."/>
            <person name="Wong-Bajracharya J."/>
            <person name="Merenyi Z."/>
            <person name="Ke H.-M."/>
            <person name="Monk M."/>
            <person name="Kocsube S."/>
            <person name="Drula E."/>
            <person name="Lipzen A."/>
            <person name="Balint B."/>
            <person name="Henrissat B."/>
            <person name="Andreopoulos B."/>
            <person name="Martin F.M."/>
            <person name="Harder C.B."/>
            <person name="Rigling D."/>
            <person name="Ford K.L."/>
            <person name="Foster G.D."/>
            <person name="Pangilinan J."/>
            <person name="Papanicolaou A."/>
            <person name="Barry K."/>
            <person name="LaButti K."/>
            <person name="Viragh M."/>
            <person name="Koriabine M."/>
            <person name="Yan M."/>
            <person name="Riley R."/>
            <person name="Champramary S."/>
            <person name="Plett K.L."/>
            <person name="Tsai I.J."/>
            <person name="Slot J."/>
            <person name="Sipos G."/>
            <person name="Plett J."/>
            <person name="Nagy L.G."/>
            <person name="Grigoriev I.V."/>
        </authorList>
    </citation>
    <scope>NUCLEOTIDE SEQUENCE</scope>
    <source>
        <strain evidence="1">FPL87.14</strain>
    </source>
</reference>
<name>A0AA39J559_9AGAR</name>
<comment type="caution">
    <text evidence="1">The sequence shown here is derived from an EMBL/GenBank/DDBJ whole genome shotgun (WGS) entry which is preliminary data.</text>
</comment>
<accession>A0AA39J559</accession>
<dbReference type="EMBL" id="JAUEPT010000066">
    <property type="protein sequence ID" value="KAK0435024.1"/>
    <property type="molecule type" value="Genomic_DNA"/>
</dbReference>
<keyword evidence="2" id="KW-1185">Reference proteome</keyword>
<gene>
    <name evidence="1" type="ORF">EV421DRAFT_1988086</name>
</gene>
<evidence type="ECO:0000313" key="2">
    <source>
        <dbReference type="Proteomes" id="UP001175226"/>
    </source>
</evidence>
<dbReference type="Proteomes" id="UP001175226">
    <property type="component" value="Unassembled WGS sequence"/>
</dbReference>
<organism evidence="1 2">
    <name type="scientific">Armillaria borealis</name>
    <dbReference type="NCBI Taxonomy" id="47425"/>
    <lineage>
        <taxon>Eukaryota</taxon>
        <taxon>Fungi</taxon>
        <taxon>Dikarya</taxon>
        <taxon>Basidiomycota</taxon>
        <taxon>Agaricomycotina</taxon>
        <taxon>Agaricomycetes</taxon>
        <taxon>Agaricomycetidae</taxon>
        <taxon>Agaricales</taxon>
        <taxon>Marasmiineae</taxon>
        <taxon>Physalacriaceae</taxon>
        <taxon>Armillaria</taxon>
    </lineage>
</organism>